<dbReference type="Gene3D" id="3.30.420.10">
    <property type="entry name" value="Ribonuclease H-like superfamily/Ribonuclease H"/>
    <property type="match status" value="1"/>
</dbReference>
<accession>A0A397BZ05</accession>
<name>A0A397BZ05_APHAT</name>
<dbReference type="VEuPathDB" id="FungiDB:H257_05653"/>
<proteinExistence type="predicted"/>
<protein>
    <recommendedName>
        <fullName evidence="1">RNase H type-1 domain-containing protein</fullName>
    </recommendedName>
</protein>
<comment type="caution">
    <text evidence="2">The sequence shown here is derived from an EMBL/GenBank/DDBJ whole genome shotgun (WGS) entry which is preliminary data.</text>
</comment>
<dbReference type="EMBL" id="QUTA01002332">
    <property type="protein sequence ID" value="RHY27566.1"/>
    <property type="molecule type" value="Genomic_DNA"/>
</dbReference>
<dbReference type="Pfam" id="PF13456">
    <property type="entry name" value="RVT_3"/>
    <property type="match status" value="1"/>
</dbReference>
<gene>
    <name evidence="2" type="ORF">DYB25_012968</name>
</gene>
<dbReference type="SUPFAM" id="SSF53098">
    <property type="entry name" value="Ribonuclease H-like"/>
    <property type="match status" value="1"/>
</dbReference>
<evidence type="ECO:0000313" key="2">
    <source>
        <dbReference type="EMBL" id="RHY27566.1"/>
    </source>
</evidence>
<sequence length="264" mass="29776">MLRVHFQSGNYDDAPYPTLRQVQQSINYVRNKELHDKSTVPAVEEALQHWDLPTAQEHQEIHHPFVFGVEKVDGKPRVGNGGLRSFRAHFAALTSYHTRRRHRLRAELYNALGSQRRLLNSPPIPPSRGQTPVRMDGVVFFDGASRLDAACEESGALVMPRDYPILCDYDAHYIPTATTNNQAEYDGLLRSLQLATIRGYIHLTVYGDSQLLVRQMQGICSARYSWPRAQYLQARRLVLKSTVHGATDLGREINSGFPVQIGAG</sequence>
<evidence type="ECO:0000313" key="3">
    <source>
        <dbReference type="Proteomes" id="UP000266239"/>
    </source>
</evidence>
<organism evidence="2 3">
    <name type="scientific">Aphanomyces astaci</name>
    <name type="common">Crayfish plague agent</name>
    <dbReference type="NCBI Taxonomy" id="112090"/>
    <lineage>
        <taxon>Eukaryota</taxon>
        <taxon>Sar</taxon>
        <taxon>Stramenopiles</taxon>
        <taxon>Oomycota</taxon>
        <taxon>Saprolegniomycetes</taxon>
        <taxon>Saprolegniales</taxon>
        <taxon>Verrucalvaceae</taxon>
        <taxon>Aphanomyces</taxon>
    </lineage>
</organism>
<evidence type="ECO:0000259" key="1">
    <source>
        <dbReference type="Pfam" id="PF13456"/>
    </source>
</evidence>
<dbReference type="InterPro" id="IPR036397">
    <property type="entry name" value="RNaseH_sf"/>
</dbReference>
<dbReference type="Proteomes" id="UP000266239">
    <property type="component" value="Unassembled WGS sequence"/>
</dbReference>
<dbReference type="InterPro" id="IPR012337">
    <property type="entry name" value="RNaseH-like_sf"/>
</dbReference>
<dbReference type="InterPro" id="IPR002156">
    <property type="entry name" value="RNaseH_domain"/>
</dbReference>
<dbReference type="GO" id="GO:0003676">
    <property type="term" value="F:nucleic acid binding"/>
    <property type="evidence" value="ECO:0007669"/>
    <property type="project" value="InterPro"/>
</dbReference>
<dbReference type="GO" id="GO:0004523">
    <property type="term" value="F:RNA-DNA hybrid ribonuclease activity"/>
    <property type="evidence" value="ECO:0007669"/>
    <property type="project" value="InterPro"/>
</dbReference>
<feature type="domain" description="RNase H type-1" evidence="1">
    <location>
        <begin position="174"/>
        <end position="238"/>
    </location>
</feature>
<reference evidence="2 3" key="1">
    <citation type="submission" date="2018-08" db="EMBL/GenBank/DDBJ databases">
        <title>Aphanomyces genome sequencing and annotation.</title>
        <authorList>
            <person name="Minardi D."/>
            <person name="Oidtmann B."/>
            <person name="Van Der Giezen M."/>
            <person name="Studholme D.J."/>
        </authorList>
    </citation>
    <scope>NUCLEOTIDE SEQUENCE [LARGE SCALE GENOMIC DNA]</scope>
    <source>
        <strain evidence="2 3">Yx</strain>
    </source>
</reference>
<dbReference type="AlphaFoldDB" id="A0A397BZ05"/>